<proteinExistence type="predicted"/>
<protein>
    <submittedName>
        <fullName evidence="3">Flavin reductase</fullName>
    </submittedName>
</protein>
<accession>A0ABS3VWJ9</accession>
<comment type="caution">
    <text evidence="3">The sequence shown here is derived from an EMBL/GenBank/DDBJ whole genome shotgun (WGS) entry which is preliminary data.</text>
</comment>
<keyword evidence="4" id="KW-1185">Reference proteome</keyword>
<keyword evidence="1" id="KW-0560">Oxidoreductase</keyword>
<dbReference type="InterPro" id="IPR050268">
    <property type="entry name" value="NADH-dep_flavin_reductase"/>
</dbReference>
<dbReference type="InterPro" id="IPR012349">
    <property type="entry name" value="Split_barrel_FMN-bd"/>
</dbReference>
<dbReference type="Pfam" id="PF01613">
    <property type="entry name" value="Flavin_Reduct"/>
    <property type="match status" value="1"/>
</dbReference>
<name>A0ABS3VWJ9_MICEH</name>
<dbReference type="EMBL" id="WVUH01000242">
    <property type="protein sequence ID" value="MBO4208915.1"/>
    <property type="molecule type" value="Genomic_DNA"/>
</dbReference>
<dbReference type="PANTHER" id="PTHR30466">
    <property type="entry name" value="FLAVIN REDUCTASE"/>
    <property type="match status" value="1"/>
</dbReference>
<dbReference type="SUPFAM" id="SSF50475">
    <property type="entry name" value="FMN-binding split barrel"/>
    <property type="match status" value="1"/>
</dbReference>
<evidence type="ECO:0000313" key="4">
    <source>
        <dbReference type="Proteomes" id="UP000823521"/>
    </source>
</evidence>
<dbReference type="RefSeq" id="WP_208815892.1">
    <property type="nucleotide sequence ID" value="NZ_WVUH01000242.1"/>
</dbReference>
<feature type="domain" description="Flavin reductase like" evidence="2">
    <location>
        <begin position="23"/>
        <end position="166"/>
    </location>
</feature>
<dbReference type="InterPro" id="IPR002563">
    <property type="entry name" value="Flavin_Rdtase-like_dom"/>
</dbReference>
<evidence type="ECO:0000313" key="3">
    <source>
        <dbReference type="EMBL" id="MBO4208915.1"/>
    </source>
</evidence>
<organism evidence="3 4">
    <name type="scientific">Micromonospora echinofusca</name>
    <dbReference type="NCBI Taxonomy" id="47858"/>
    <lineage>
        <taxon>Bacteria</taxon>
        <taxon>Bacillati</taxon>
        <taxon>Actinomycetota</taxon>
        <taxon>Actinomycetes</taxon>
        <taxon>Micromonosporales</taxon>
        <taxon>Micromonosporaceae</taxon>
        <taxon>Micromonospora</taxon>
    </lineage>
</organism>
<sequence length="169" mass="18081">MTTVEIEAPVGQPVDDQLFRNWFRRQASSVVVVTVAGDPPAGFTATSFTSLSLHPPLVSVCLNRDSSSWPAMVRAGHVGVHLLGADQAAVAGTFATHGIDRFAAHRDWRYGPRGVPLLDGALGWLLCRVTQLVPAGDHAIVIAAPLLGSHEPDGQPLLYHDGHYTRPAH</sequence>
<evidence type="ECO:0000259" key="2">
    <source>
        <dbReference type="SMART" id="SM00903"/>
    </source>
</evidence>
<dbReference type="Gene3D" id="2.30.110.10">
    <property type="entry name" value="Electron Transport, Fmn-binding Protein, Chain A"/>
    <property type="match status" value="1"/>
</dbReference>
<gene>
    <name evidence="3" type="ORF">GSF22_23345</name>
</gene>
<reference evidence="3 4" key="1">
    <citation type="submission" date="2019-12" db="EMBL/GenBank/DDBJ databases">
        <title>Whole genome sequencing of endophytic Actinobacterium Micromonospora sp. MPMI6T.</title>
        <authorList>
            <person name="Evv R."/>
            <person name="Podile A.R."/>
        </authorList>
    </citation>
    <scope>NUCLEOTIDE SEQUENCE [LARGE SCALE GENOMIC DNA]</scope>
    <source>
        <strain evidence="3 4">MPMI6</strain>
    </source>
</reference>
<dbReference type="PANTHER" id="PTHR30466:SF1">
    <property type="entry name" value="FMN REDUCTASE (NADH) RUTF"/>
    <property type="match status" value="1"/>
</dbReference>
<dbReference type="SMART" id="SM00903">
    <property type="entry name" value="Flavin_Reduct"/>
    <property type="match status" value="1"/>
</dbReference>
<dbReference type="Proteomes" id="UP000823521">
    <property type="component" value="Unassembled WGS sequence"/>
</dbReference>
<evidence type="ECO:0000256" key="1">
    <source>
        <dbReference type="ARBA" id="ARBA00023002"/>
    </source>
</evidence>